<reference evidence="1" key="1">
    <citation type="submission" date="2020-08" db="EMBL/GenBank/DDBJ databases">
        <title>Genome public.</title>
        <authorList>
            <person name="Liu C."/>
            <person name="Sun Q."/>
        </authorList>
    </citation>
    <scope>NUCLEOTIDE SEQUENCE</scope>
    <source>
        <strain evidence="1">NSJ-42</strain>
    </source>
</reference>
<accession>A0A8I0DN64</accession>
<name>A0A8I0DN64_9CLOT</name>
<sequence>MNFNKKKLSEEDIKMKYITASKHLPSNFIDLKNNLPSNYEVSIGCIGDTISGSFQC</sequence>
<evidence type="ECO:0000313" key="1">
    <source>
        <dbReference type="EMBL" id="MBC5639835.1"/>
    </source>
</evidence>
<organism evidence="1 2">
    <name type="scientific">Clostridium lentum</name>
    <dbReference type="NCBI Taxonomy" id="2763037"/>
    <lineage>
        <taxon>Bacteria</taxon>
        <taxon>Bacillati</taxon>
        <taxon>Bacillota</taxon>
        <taxon>Clostridia</taxon>
        <taxon>Eubacteriales</taxon>
        <taxon>Clostridiaceae</taxon>
        <taxon>Clostridium</taxon>
    </lineage>
</organism>
<proteinExistence type="predicted"/>
<comment type="caution">
    <text evidence="1">The sequence shown here is derived from an EMBL/GenBank/DDBJ whole genome shotgun (WGS) entry which is preliminary data.</text>
</comment>
<gene>
    <name evidence="1" type="ORF">H8R92_05195</name>
</gene>
<protein>
    <submittedName>
        <fullName evidence="1">Uncharacterized protein</fullName>
    </submittedName>
</protein>
<keyword evidence="2" id="KW-1185">Reference proteome</keyword>
<dbReference type="EMBL" id="JACOOQ010000006">
    <property type="protein sequence ID" value="MBC5639835.1"/>
    <property type="molecule type" value="Genomic_DNA"/>
</dbReference>
<dbReference type="Proteomes" id="UP000662088">
    <property type="component" value="Unassembled WGS sequence"/>
</dbReference>
<dbReference type="AlphaFoldDB" id="A0A8I0DN64"/>
<dbReference type="RefSeq" id="WP_186834889.1">
    <property type="nucleotide sequence ID" value="NZ_JACOOQ010000006.1"/>
</dbReference>
<evidence type="ECO:0000313" key="2">
    <source>
        <dbReference type="Proteomes" id="UP000662088"/>
    </source>
</evidence>